<name>A0A1I3WTJ9_9GAMM</name>
<feature type="coiled-coil region" evidence="1">
    <location>
        <begin position="6"/>
        <end position="40"/>
    </location>
</feature>
<reference evidence="2 5" key="3">
    <citation type="journal article" date="2017" name="Nat. Microbiol.">
        <title>Natural product diversity associated with the nematode symbionts Photorhabdus and Xenorhabdus.</title>
        <authorList>
            <person name="Tobias N.J."/>
            <person name="Wolff H."/>
            <person name="Djahanschiri B."/>
            <person name="Grundmann F."/>
            <person name="Kronenwerth M."/>
            <person name="Shi Y.M."/>
            <person name="Simonyi S."/>
            <person name="Grun P."/>
            <person name="Shapiro-Ilan D."/>
            <person name="Pidot S.J."/>
            <person name="Stinear T.P."/>
            <person name="Ebersberger I."/>
            <person name="Bode H.B."/>
        </authorList>
    </citation>
    <scope>NUCLEOTIDE SEQUENCE [LARGE SCALE GENOMIC DNA]</scope>
    <source>
        <strain evidence="2 5">DSM 17908</strain>
    </source>
</reference>
<evidence type="ECO:0000313" key="2">
    <source>
        <dbReference type="EMBL" id="PHM38145.1"/>
    </source>
</evidence>
<dbReference type="EMBL" id="FORG01000029">
    <property type="protein sequence ID" value="SFK10489.1"/>
    <property type="molecule type" value="Genomic_DNA"/>
</dbReference>
<sequence>MTSSSLLIPEQRIKELEQQLVEMEKKVAFFEAVVEALKRDYGVTIVKKPRGKPSKGKR</sequence>
<keyword evidence="1" id="KW-0175">Coiled coil</keyword>
<organism evidence="3 4">
    <name type="scientific">Xenorhabdus mauleonii</name>
    <dbReference type="NCBI Taxonomy" id="351675"/>
    <lineage>
        <taxon>Bacteria</taxon>
        <taxon>Pseudomonadati</taxon>
        <taxon>Pseudomonadota</taxon>
        <taxon>Gammaproteobacteria</taxon>
        <taxon>Enterobacterales</taxon>
        <taxon>Morganellaceae</taxon>
        <taxon>Xenorhabdus</taxon>
    </lineage>
</organism>
<evidence type="ECO:0000256" key="1">
    <source>
        <dbReference type="SAM" id="Coils"/>
    </source>
</evidence>
<reference evidence="4" key="2">
    <citation type="submission" date="2016-10" db="EMBL/GenBank/DDBJ databases">
        <authorList>
            <person name="Varghese N."/>
            <person name="Submissions S."/>
        </authorList>
    </citation>
    <scope>NUCLEOTIDE SEQUENCE [LARGE SCALE GENOMIC DNA]</scope>
    <source>
        <strain evidence="4">DSM 17908</strain>
    </source>
</reference>
<accession>A0A1I3WTJ9</accession>
<proteinExistence type="predicted"/>
<gene>
    <name evidence="3" type="ORF">SAMN05421680_12917</name>
    <name evidence="2" type="ORF">Xmau_03530</name>
</gene>
<dbReference type="EMBL" id="NITY01000017">
    <property type="protein sequence ID" value="PHM38145.1"/>
    <property type="molecule type" value="Genomic_DNA"/>
</dbReference>
<evidence type="ECO:0000313" key="3">
    <source>
        <dbReference type="EMBL" id="SFK10489.1"/>
    </source>
</evidence>
<keyword evidence="5" id="KW-1185">Reference proteome</keyword>
<dbReference type="Proteomes" id="UP000224607">
    <property type="component" value="Unassembled WGS sequence"/>
</dbReference>
<protein>
    <submittedName>
        <fullName evidence="2">Transposase</fullName>
    </submittedName>
</protein>
<dbReference type="AlphaFoldDB" id="A0A1I3WTJ9"/>
<dbReference type="STRING" id="351675.SAMN05421680_12917"/>
<evidence type="ECO:0000313" key="5">
    <source>
        <dbReference type="Proteomes" id="UP000224607"/>
    </source>
</evidence>
<reference evidence="3" key="1">
    <citation type="submission" date="2016-10" db="EMBL/GenBank/DDBJ databases">
        <authorList>
            <person name="de Groot N.N."/>
        </authorList>
    </citation>
    <scope>NUCLEOTIDE SEQUENCE [LARGE SCALE GENOMIC DNA]</scope>
    <source>
        <strain evidence="3">DSM 17908</strain>
    </source>
</reference>
<evidence type="ECO:0000313" key="4">
    <source>
        <dbReference type="Proteomes" id="UP000198919"/>
    </source>
</evidence>
<dbReference type="Proteomes" id="UP000198919">
    <property type="component" value="Unassembled WGS sequence"/>
</dbReference>